<feature type="signal peptide" evidence="1">
    <location>
        <begin position="1"/>
        <end position="21"/>
    </location>
</feature>
<evidence type="ECO:0000313" key="3">
    <source>
        <dbReference type="Proteomes" id="UP001516400"/>
    </source>
</evidence>
<name>A0ABD2NFD7_9CUCU</name>
<accession>A0ABD2NFD7</accession>
<organism evidence="2 3">
    <name type="scientific">Cryptolaemus montrouzieri</name>
    <dbReference type="NCBI Taxonomy" id="559131"/>
    <lineage>
        <taxon>Eukaryota</taxon>
        <taxon>Metazoa</taxon>
        <taxon>Ecdysozoa</taxon>
        <taxon>Arthropoda</taxon>
        <taxon>Hexapoda</taxon>
        <taxon>Insecta</taxon>
        <taxon>Pterygota</taxon>
        <taxon>Neoptera</taxon>
        <taxon>Endopterygota</taxon>
        <taxon>Coleoptera</taxon>
        <taxon>Polyphaga</taxon>
        <taxon>Cucujiformia</taxon>
        <taxon>Coccinelloidea</taxon>
        <taxon>Coccinellidae</taxon>
        <taxon>Scymninae</taxon>
        <taxon>Scymnini</taxon>
        <taxon>Cryptolaemus</taxon>
    </lineage>
</organism>
<feature type="chain" id="PRO_5044831895" evidence="1">
    <location>
        <begin position="22"/>
        <end position="70"/>
    </location>
</feature>
<sequence length="70" mass="7887">MNMKFFFIFASIIGLFAFSFAYPEPEPEPMPKRIKIGGKRGKKLGKKIDRALHVVDTAVGVIDAIENFDK</sequence>
<comment type="caution">
    <text evidence="2">The sequence shown here is derived from an EMBL/GenBank/DDBJ whole genome shotgun (WGS) entry which is preliminary data.</text>
</comment>
<dbReference type="AlphaFoldDB" id="A0ABD2NFD7"/>
<keyword evidence="3" id="KW-1185">Reference proteome</keyword>
<proteinExistence type="predicted"/>
<dbReference type="EMBL" id="JABFTP020000103">
    <property type="protein sequence ID" value="KAL3277255.1"/>
    <property type="molecule type" value="Genomic_DNA"/>
</dbReference>
<evidence type="ECO:0000313" key="2">
    <source>
        <dbReference type="EMBL" id="KAL3277255.1"/>
    </source>
</evidence>
<dbReference type="Proteomes" id="UP001516400">
    <property type="component" value="Unassembled WGS sequence"/>
</dbReference>
<evidence type="ECO:0000256" key="1">
    <source>
        <dbReference type="SAM" id="SignalP"/>
    </source>
</evidence>
<protein>
    <submittedName>
        <fullName evidence="2">Uncharacterized protein</fullName>
    </submittedName>
</protein>
<gene>
    <name evidence="2" type="ORF">HHI36_012606</name>
</gene>
<keyword evidence="1" id="KW-0732">Signal</keyword>
<reference evidence="2 3" key="1">
    <citation type="journal article" date="2021" name="BMC Biol.">
        <title>Horizontally acquired antibacterial genes associated with adaptive radiation of ladybird beetles.</title>
        <authorList>
            <person name="Li H.S."/>
            <person name="Tang X.F."/>
            <person name="Huang Y.H."/>
            <person name="Xu Z.Y."/>
            <person name="Chen M.L."/>
            <person name="Du X.Y."/>
            <person name="Qiu B.Y."/>
            <person name="Chen P.T."/>
            <person name="Zhang W."/>
            <person name="Slipinski A."/>
            <person name="Escalona H.E."/>
            <person name="Waterhouse R.M."/>
            <person name="Zwick A."/>
            <person name="Pang H."/>
        </authorList>
    </citation>
    <scope>NUCLEOTIDE SEQUENCE [LARGE SCALE GENOMIC DNA]</scope>
    <source>
        <strain evidence="2">SYSU2018</strain>
    </source>
</reference>